<feature type="signal peptide" evidence="1">
    <location>
        <begin position="1"/>
        <end position="23"/>
    </location>
</feature>
<dbReference type="EMBL" id="JARKIK010000053">
    <property type="protein sequence ID" value="KAK8733586.1"/>
    <property type="molecule type" value="Genomic_DNA"/>
</dbReference>
<sequence length="164" mass="18144">MWCRVRMVVSGLLLMVVLDAGVGVGVGVRAAGTSMINLVNNGYEGVVIGISPQVIESQGPAIITAIKQMIKEASGHMFVATRRRAFLRQVKVLIPQSWSNTTIDQVATTESFMKSDIRVDLPHAIYKNQPYTEQPGECGEPGEYIHLTPEYLTQRKFSLWWGPP</sequence>
<feature type="non-terminal residue" evidence="3">
    <location>
        <position position="164"/>
    </location>
</feature>
<feature type="chain" id="PRO_5044717378" description="Calcium-activated chloride channel N-terminal domain-containing protein" evidence="1">
    <location>
        <begin position="24"/>
        <end position="164"/>
    </location>
</feature>
<name>A0AAW0X1Z8_CHEQU</name>
<organism evidence="3 4">
    <name type="scientific">Cherax quadricarinatus</name>
    <name type="common">Australian red claw crayfish</name>
    <dbReference type="NCBI Taxonomy" id="27406"/>
    <lineage>
        <taxon>Eukaryota</taxon>
        <taxon>Metazoa</taxon>
        <taxon>Ecdysozoa</taxon>
        <taxon>Arthropoda</taxon>
        <taxon>Crustacea</taxon>
        <taxon>Multicrustacea</taxon>
        <taxon>Malacostraca</taxon>
        <taxon>Eumalacostraca</taxon>
        <taxon>Eucarida</taxon>
        <taxon>Decapoda</taxon>
        <taxon>Pleocyemata</taxon>
        <taxon>Astacidea</taxon>
        <taxon>Parastacoidea</taxon>
        <taxon>Parastacidae</taxon>
        <taxon>Cherax</taxon>
    </lineage>
</organism>
<accession>A0AAW0X1Z8</accession>
<protein>
    <recommendedName>
        <fullName evidence="2">Calcium-activated chloride channel N-terminal domain-containing protein</fullName>
    </recommendedName>
</protein>
<dbReference type="Pfam" id="PF08434">
    <property type="entry name" value="CLCA"/>
    <property type="match status" value="1"/>
</dbReference>
<dbReference type="Proteomes" id="UP001445076">
    <property type="component" value="Unassembled WGS sequence"/>
</dbReference>
<comment type="caution">
    <text evidence="3">The sequence shown here is derived from an EMBL/GenBank/DDBJ whole genome shotgun (WGS) entry which is preliminary data.</text>
</comment>
<evidence type="ECO:0000256" key="1">
    <source>
        <dbReference type="SAM" id="SignalP"/>
    </source>
</evidence>
<evidence type="ECO:0000313" key="3">
    <source>
        <dbReference type="EMBL" id="KAK8733587.1"/>
    </source>
</evidence>
<gene>
    <name evidence="3" type="ORF">OTU49_006374</name>
</gene>
<keyword evidence="1" id="KW-0732">Signal</keyword>
<evidence type="ECO:0000259" key="2">
    <source>
        <dbReference type="Pfam" id="PF08434"/>
    </source>
</evidence>
<reference evidence="3 4" key="1">
    <citation type="journal article" date="2024" name="BMC Genomics">
        <title>Genome assembly of redclaw crayfish (Cherax quadricarinatus) provides insights into its immune adaptation and hypoxia tolerance.</title>
        <authorList>
            <person name="Liu Z."/>
            <person name="Zheng J."/>
            <person name="Li H."/>
            <person name="Fang K."/>
            <person name="Wang S."/>
            <person name="He J."/>
            <person name="Zhou D."/>
            <person name="Weng S."/>
            <person name="Chi M."/>
            <person name="Gu Z."/>
            <person name="He J."/>
            <person name="Li F."/>
            <person name="Wang M."/>
        </authorList>
    </citation>
    <scope>NUCLEOTIDE SEQUENCE [LARGE SCALE GENOMIC DNA]</scope>
    <source>
        <strain evidence="3">ZL_2023a</strain>
    </source>
</reference>
<dbReference type="AlphaFoldDB" id="A0AAW0X1Z8"/>
<proteinExistence type="predicted"/>
<feature type="domain" description="Calcium-activated chloride channel N-terminal" evidence="2">
    <location>
        <begin position="36"/>
        <end position="158"/>
    </location>
</feature>
<dbReference type="EMBL" id="JARKIK010000053">
    <property type="protein sequence ID" value="KAK8733587.1"/>
    <property type="molecule type" value="Genomic_DNA"/>
</dbReference>
<evidence type="ECO:0000313" key="4">
    <source>
        <dbReference type="Proteomes" id="UP001445076"/>
    </source>
</evidence>
<dbReference type="InterPro" id="IPR013642">
    <property type="entry name" value="CLCA_N"/>
</dbReference>
<keyword evidence="4" id="KW-1185">Reference proteome</keyword>
<reference evidence="3" key="2">
    <citation type="submission" date="2024-01" db="EMBL/GenBank/DDBJ databases">
        <authorList>
            <person name="He J."/>
            <person name="Wang M."/>
            <person name="Zheng J."/>
            <person name="Liu Z."/>
        </authorList>
    </citation>
    <scope>NUCLEOTIDE SEQUENCE</scope>
    <source>
        <strain evidence="3">ZL_2023a</strain>
        <tissue evidence="3">Muscle</tissue>
    </source>
</reference>